<keyword evidence="3" id="KW-1185">Reference proteome</keyword>
<dbReference type="Proteomes" id="UP000007519">
    <property type="component" value="Chromosome"/>
</dbReference>
<evidence type="ECO:0000313" key="2">
    <source>
        <dbReference type="EMBL" id="AFC24272.1"/>
    </source>
</evidence>
<feature type="region of interest" description="Disordered" evidence="1">
    <location>
        <begin position="18"/>
        <end position="47"/>
    </location>
</feature>
<proteinExistence type="predicted"/>
<evidence type="ECO:0000256" key="1">
    <source>
        <dbReference type="SAM" id="MobiDB-lite"/>
    </source>
</evidence>
<gene>
    <name evidence="2" type="ordered locus">SGRA_1537</name>
</gene>
<evidence type="ECO:0000313" key="3">
    <source>
        <dbReference type="Proteomes" id="UP000007519"/>
    </source>
</evidence>
<dbReference type="EMBL" id="CP002831">
    <property type="protein sequence ID" value="AFC24272.1"/>
    <property type="molecule type" value="Genomic_DNA"/>
</dbReference>
<dbReference type="KEGG" id="sgn:SGRA_1537"/>
<protein>
    <submittedName>
        <fullName evidence="2">Uncharacterized protein</fullName>
    </submittedName>
</protein>
<reference evidence="2 3" key="1">
    <citation type="journal article" date="2012" name="Stand. Genomic Sci.">
        <title>Complete genome sequencing and analysis of Saprospira grandis str. Lewin, a predatory marine bacterium.</title>
        <authorList>
            <person name="Saw J.H."/>
            <person name="Yuryev A."/>
            <person name="Kanbe M."/>
            <person name="Hou S."/>
            <person name="Young A.G."/>
            <person name="Aizawa S."/>
            <person name="Alam M."/>
        </authorList>
    </citation>
    <scope>NUCLEOTIDE SEQUENCE [LARGE SCALE GENOMIC DNA]</scope>
    <source>
        <strain evidence="2 3">Lewin</strain>
    </source>
</reference>
<accession>H6L9A0</accession>
<name>H6L9A0_SAPGL</name>
<organism evidence="2 3">
    <name type="scientific">Saprospira grandis (strain Lewin)</name>
    <dbReference type="NCBI Taxonomy" id="984262"/>
    <lineage>
        <taxon>Bacteria</taxon>
        <taxon>Pseudomonadati</taxon>
        <taxon>Bacteroidota</taxon>
        <taxon>Saprospiria</taxon>
        <taxon>Saprospirales</taxon>
        <taxon>Saprospiraceae</taxon>
        <taxon>Saprospira</taxon>
    </lineage>
</organism>
<dbReference type="HOGENOM" id="CLU_3173037_0_0_10"/>
<dbReference type="AlphaFoldDB" id="H6L9A0"/>
<sequence length="47" mass="4958">MAFPCTAPAWGLGSFGLGGQSAQHGVRRSAPHPLKNSNWPKLPKGFP</sequence>